<keyword evidence="4" id="KW-0378">Hydrolase</keyword>
<keyword evidence="3" id="KW-0479">Metal-binding</keyword>
<dbReference type="Pfam" id="PF01551">
    <property type="entry name" value="Peptidase_M23"/>
    <property type="match status" value="1"/>
</dbReference>
<keyword evidence="6" id="KW-0482">Metalloprotease</keyword>
<evidence type="ECO:0000259" key="8">
    <source>
        <dbReference type="Pfam" id="PF01551"/>
    </source>
</evidence>
<dbReference type="PANTHER" id="PTHR21666">
    <property type="entry name" value="PEPTIDASE-RELATED"/>
    <property type="match status" value="1"/>
</dbReference>
<dbReference type="PANTHER" id="PTHR21666:SF288">
    <property type="entry name" value="CELL DIVISION PROTEIN YTFB"/>
    <property type="match status" value="1"/>
</dbReference>
<evidence type="ECO:0000256" key="4">
    <source>
        <dbReference type="ARBA" id="ARBA00022801"/>
    </source>
</evidence>
<keyword evidence="5" id="KW-0862">Zinc</keyword>
<gene>
    <name evidence="9" type="ORF">QO010_004102</name>
</gene>
<dbReference type="InterPro" id="IPR050570">
    <property type="entry name" value="Cell_wall_metabolism_enzyme"/>
</dbReference>
<evidence type="ECO:0000256" key="3">
    <source>
        <dbReference type="ARBA" id="ARBA00022723"/>
    </source>
</evidence>
<dbReference type="SUPFAM" id="SSF51261">
    <property type="entry name" value="Duplicated hybrid motif"/>
    <property type="match status" value="1"/>
</dbReference>
<accession>A0ABU0IWB8</accession>
<evidence type="ECO:0000256" key="6">
    <source>
        <dbReference type="ARBA" id="ARBA00023049"/>
    </source>
</evidence>
<organism evidence="9 10">
    <name type="scientific">Caulobacter ginsengisoli</name>
    <dbReference type="NCBI Taxonomy" id="400775"/>
    <lineage>
        <taxon>Bacteria</taxon>
        <taxon>Pseudomonadati</taxon>
        <taxon>Pseudomonadota</taxon>
        <taxon>Alphaproteobacteria</taxon>
        <taxon>Caulobacterales</taxon>
        <taxon>Caulobacteraceae</taxon>
        <taxon>Caulobacter</taxon>
    </lineage>
</organism>
<feature type="signal peptide" evidence="7">
    <location>
        <begin position="1"/>
        <end position="23"/>
    </location>
</feature>
<evidence type="ECO:0000313" key="9">
    <source>
        <dbReference type="EMBL" id="MDQ0466309.1"/>
    </source>
</evidence>
<evidence type="ECO:0000256" key="7">
    <source>
        <dbReference type="SAM" id="SignalP"/>
    </source>
</evidence>
<dbReference type="RefSeq" id="WP_307352320.1">
    <property type="nucleotide sequence ID" value="NZ_JAUSVS010000010.1"/>
</dbReference>
<keyword evidence="7" id="KW-0732">Signal</keyword>
<feature type="chain" id="PRO_5045330723" evidence="7">
    <location>
        <begin position="24"/>
        <end position="367"/>
    </location>
</feature>
<feature type="domain" description="M23ase beta-sheet core" evidence="8">
    <location>
        <begin position="270"/>
        <end position="352"/>
    </location>
</feature>
<dbReference type="InterPro" id="IPR016047">
    <property type="entry name" value="M23ase_b-sheet_dom"/>
</dbReference>
<dbReference type="Proteomes" id="UP001228905">
    <property type="component" value="Unassembled WGS sequence"/>
</dbReference>
<proteinExistence type="predicted"/>
<evidence type="ECO:0000256" key="1">
    <source>
        <dbReference type="ARBA" id="ARBA00001947"/>
    </source>
</evidence>
<sequence length="367" mass="38409">MRLRSLALLTLLATAATAGMLWAQEPADAPSPRLMAIYAGSPEDAVGQSEARREIEALREELRRLASRQALSARDLASARDRLSILHIRETSLLTELGQDRGRLSRLLGALQLFRRDPPPALLVRPGDARDAVRAAILIRAMTPELKRRADLLAGESREIAALRRQAAAANADLFSAESLVADRRSDIDRLMAQQADIETRYADQADTAGRALGSPGNLIDSFPRAATATGQGPGRLLRPLEGAVIGRFGASLPAGGASTGLSIRAGPNANGGAQVASPAQGVVEFAGPVTGWGVILILRIGGDYHLVLGGLSEVTVGPGQSVAAGAPVGRMGKSGGELYMELRLNGAPVDPAPWLGAKTTRIASGR</sequence>
<dbReference type="Gene3D" id="2.70.70.10">
    <property type="entry name" value="Glucose Permease (Domain IIA)"/>
    <property type="match status" value="1"/>
</dbReference>
<comment type="cofactor">
    <cofactor evidence="1">
        <name>Zn(2+)</name>
        <dbReference type="ChEBI" id="CHEBI:29105"/>
    </cofactor>
</comment>
<evidence type="ECO:0000313" key="10">
    <source>
        <dbReference type="Proteomes" id="UP001228905"/>
    </source>
</evidence>
<dbReference type="CDD" id="cd12797">
    <property type="entry name" value="M23_peptidase"/>
    <property type="match status" value="1"/>
</dbReference>
<name>A0ABU0IWB8_9CAUL</name>
<keyword evidence="2" id="KW-0645">Protease</keyword>
<dbReference type="EMBL" id="JAUSVS010000010">
    <property type="protein sequence ID" value="MDQ0466309.1"/>
    <property type="molecule type" value="Genomic_DNA"/>
</dbReference>
<evidence type="ECO:0000256" key="2">
    <source>
        <dbReference type="ARBA" id="ARBA00022670"/>
    </source>
</evidence>
<dbReference type="InterPro" id="IPR011055">
    <property type="entry name" value="Dup_hybrid_motif"/>
</dbReference>
<comment type="caution">
    <text evidence="9">The sequence shown here is derived from an EMBL/GenBank/DDBJ whole genome shotgun (WGS) entry which is preliminary data.</text>
</comment>
<reference evidence="9 10" key="1">
    <citation type="submission" date="2023-07" db="EMBL/GenBank/DDBJ databases">
        <title>Genomic Encyclopedia of Type Strains, Phase IV (KMG-IV): sequencing the most valuable type-strain genomes for metagenomic binning, comparative biology and taxonomic classification.</title>
        <authorList>
            <person name="Goeker M."/>
        </authorList>
    </citation>
    <scope>NUCLEOTIDE SEQUENCE [LARGE SCALE GENOMIC DNA]</scope>
    <source>
        <strain evidence="9 10">DSM 18695</strain>
    </source>
</reference>
<evidence type="ECO:0000256" key="5">
    <source>
        <dbReference type="ARBA" id="ARBA00022833"/>
    </source>
</evidence>
<protein>
    <submittedName>
        <fullName evidence="9">Septal ring factor EnvC (AmiA/AmiB activator)</fullName>
    </submittedName>
</protein>
<keyword evidence="10" id="KW-1185">Reference proteome</keyword>